<feature type="compositionally biased region" description="Low complexity" evidence="1">
    <location>
        <begin position="30"/>
        <end position="42"/>
    </location>
</feature>
<reference evidence="2" key="1">
    <citation type="submission" date="2018-05" db="EMBL/GenBank/DDBJ databases">
        <authorList>
            <person name="Lanie J.A."/>
            <person name="Ng W.-L."/>
            <person name="Kazmierczak K.M."/>
            <person name="Andrzejewski T.M."/>
            <person name="Davidsen T.M."/>
            <person name="Wayne K.J."/>
            <person name="Tettelin H."/>
            <person name="Glass J.I."/>
            <person name="Rusch D."/>
            <person name="Podicherti R."/>
            <person name="Tsui H.-C.T."/>
            <person name="Winkler M.E."/>
        </authorList>
    </citation>
    <scope>NUCLEOTIDE SEQUENCE</scope>
</reference>
<proteinExistence type="predicted"/>
<feature type="region of interest" description="Disordered" evidence="1">
    <location>
        <begin position="30"/>
        <end position="72"/>
    </location>
</feature>
<dbReference type="EMBL" id="UINC01000307">
    <property type="protein sequence ID" value="SUZ52975.1"/>
    <property type="molecule type" value="Genomic_DNA"/>
</dbReference>
<feature type="non-terminal residue" evidence="2">
    <location>
        <position position="154"/>
    </location>
</feature>
<gene>
    <name evidence="2" type="ORF">METZ01_LOCUS5829</name>
</gene>
<accession>A0A381NEH1</accession>
<feature type="compositionally biased region" description="Low complexity" evidence="1">
    <location>
        <begin position="50"/>
        <end position="68"/>
    </location>
</feature>
<name>A0A381NEH1_9ZZZZ</name>
<dbReference type="PROSITE" id="PS00430">
    <property type="entry name" value="TONB_DEPENDENT_REC_1"/>
    <property type="match status" value="1"/>
</dbReference>
<sequence>MKQLSKMMLAAVASVAFAATAFAWDFSASGSSTASFNSTSTKASKDATNTVSSGGVSSSGSSLTLASSHTDGAKSVSMSYVLDWDGNLDETITVSGSDTVGGWTASGSVSYNRDRLGCKNSNSGRSAVNVTGIYADDNSTIITGDYMGDNKTNT</sequence>
<organism evidence="2">
    <name type="scientific">marine metagenome</name>
    <dbReference type="NCBI Taxonomy" id="408172"/>
    <lineage>
        <taxon>unclassified sequences</taxon>
        <taxon>metagenomes</taxon>
        <taxon>ecological metagenomes</taxon>
    </lineage>
</organism>
<dbReference type="AlphaFoldDB" id="A0A381NEH1"/>
<evidence type="ECO:0000313" key="2">
    <source>
        <dbReference type="EMBL" id="SUZ52975.1"/>
    </source>
</evidence>
<protein>
    <submittedName>
        <fullName evidence="2">Uncharacterized protein</fullName>
    </submittedName>
</protein>
<evidence type="ECO:0000256" key="1">
    <source>
        <dbReference type="SAM" id="MobiDB-lite"/>
    </source>
</evidence>
<dbReference type="InterPro" id="IPR010916">
    <property type="entry name" value="TonB_box_CS"/>
</dbReference>